<dbReference type="InterPro" id="IPR006631">
    <property type="entry name" value="DM4_12"/>
</dbReference>
<keyword evidence="1" id="KW-0732">Signal</keyword>
<evidence type="ECO:0000256" key="1">
    <source>
        <dbReference type="SAM" id="SignalP"/>
    </source>
</evidence>
<feature type="signal peptide" evidence="1">
    <location>
        <begin position="1"/>
        <end position="17"/>
    </location>
</feature>
<name>A0A1Y1LCK2_PHOPY</name>
<protein>
    <submittedName>
        <fullName evidence="2">Uncharacterized protein</fullName>
    </submittedName>
</protein>
<evidence type="ECO:0000313" key="4">
    <source>
        <dbReference type="Proteomes" id="UP000327044"/>
    </source>
</evidence>
<reference evidence="3 4" key="2">
    <citation type="journal article" date="2018" name="Elife">
        <title>Firefly genomes illuminate parallel origins of bioluminescence in beetles.</title>
        <authorList>
            <person name="Fallon T.R."/>
            <person name="Lower S.E."/>
            <person name="Chang C.H."/>
            <person name="Bessho-Uehara M."/>
            <person name="Martin G.J."/>
            <person name="Bewick A.J."/>
            <person name="Behringer M."/>
            <person name="Debat H.J."/>
            <person name="Wong I."/>
            <person name="Day J.C."/>
            <person name="Suvorov A."/>
            <person name="Silva C.J."/>
            <person name="Stanger-Hall K.F."/>
            <person name="Hall D.W."/>
            <person name="Schmitz R.J."/>
            <person name="Nelson D.R."/>
            <person name="Lewis S.M."/>
            <person name="Shigenobu S."/>
            <person name="Bybee S.M."/>
            <person name="Larracuente A.M."/>
            <person name="Oba Y."/>
            <person name="Weng J.K."/>
        </authorList>
    </citation>
    <scope>NUCLEOTIDE SEQUENCE [LARGE SCALE GENOMIC DNA]</scope>
    <source>
        <strain evidence="3">1611_PpyrPB1</strain>
        <tissue evidence="3">Whole body</tissue>
    </source>
</reference>
<keyword evidence="4" id="KW-1185">Reference proteome</keyword>
<dbReference type="InParanoid" id="A0A1Y1LCK2"/>
<gene>
    <name evidence="3" type="ORF">PPYR_02978</name>
</gene>
<dbReference type="EMBL" id="VVIM01000011">
    <property type="protein sequence ID" value="KAB0791178.1"/>
    <property type="molecule type" value="Genomic_DNA"/>
</dbReference>
<dbReference type="Proteomes" id="UP000327044">
    <property type="component" value="Unassembled WGS sequence"/>
</dbReference>
<feature type="chain" id="PRO_5033289732" evidence="1">
    <location>
        <begin position="18"/>
        <end position="191"/>
    </location>
</feature>
<dbReference type="AlphaFoldDB" id="A0A1Y1LCK2"/>
<dbReference type="PANTHER" id="PTHR21398">
    <property type="entry name" value="AGAP007094-PA"/>
    <property type="match status" value="1"/>
</dbReference>
<dbReference type="SMART" id="SM00718">
    <property type="entry name" value="DM4_12"/>
    <property type="match status" value="1"/>
</dbReference>
<dbReference type="OrthoDB" id="8186940at2759"/>
<evidence type="ECO:0000313" key="2">
    <source>
        <dbReference type="EMBL" id="JAV70628.1"/>
    </source>
</evidence>
<dbReference type="EMBL" id="GEZM01061226">
    <property type="protein sequence ID" value="JAV70628.1"/>
    <property type="molecule type" value="Transcribed_RNA"/>
</dbReference>
<organism evidence="2">
    <name type="scientific">Photinus pyralis</name>
    <name type="common">Common eastern firefly</name>
    <name type="synonym">Lampyris pyralis</name>
    <dbReference type="NCBI Taxonomy" id="7054"/>
    <lineage>
        <taxon>Eukaryota</taxon>
        <taxon>Metazoa</taxon>
        <taxon>Ecdysozoa</taxon>
        <taxon>Arthropoda</taxon>
        <taxon>Hexapoda</taxon>
        <taxon>Insecta</taxon>
        <taxon>Pterygota</taxon>
        <taxon>Neoptera</taxon>
        <taxon>Endopterygota</taxon>
        <taxon>Coleoptera</taxon>
        <taxon>Polyphaga</taxon>
        <taxon>Elateriformia</taxon>
        <taxon>Elateroidea</taxon>
        <taxon>Lampyridae</taxon>
        <taxon>Lampyrinae</taxon>
        <taxon>Photinus</taxon>
    </lineage>
</organism>
<reference evidence="2" key="1">
    <citation type="journal article" date="2016" name="Sci. Rep.">
        <title>Molecular characterization of firefly nuptial gifts: a multi-omics approach sheds light on postcopulatory sexual selection.</title>
        <authorList>
            <person name="Al-Wathiqui N."/>
            <person name="Fallon T.R."/>
            <person name="South A."/>
            <person name="Weng J.K."/>
            <person name="Lewis S.M."/>
        </authorList>
    </citation>
    <scope>NUCLEOTIDE SEQUENCE</scope>
</reference>
<proteinExistence type="predicted"/>
<accession>A0A1Y1LCK2</accession>
<dbReference type="Pfam" id="PF07841">
    <property type="entry name" value="DM4_12"/>
    <property type="match status" value="1"/>
</dbReference>
<reference evidence="3" key="3">
    <citation type="submission" date="2019-08" db="EMBL/GenBank/DDBJ databases">
        <authorList>
            <consortium name="Photinus pyralis genome working group"/>
            <person name="Fallon T.R."/>
            <person name="Sander Lower S.E."/>
            <person name="Weng J.-K."/>
        </authorList>
    </citation>
    <scope>NUCLEOTIDE SEQUENCE</scope>
    <source>
        <strain evidence="3">1611_PpyrPB1</strain>
        <tissue evidence="3">Whole body</tissue>
    </source>
</reference>
<evidence type="ECO:0000313" key="3">
    <source>
        <dbReference type="EMBL" id="KAB0791178.1"/>
    </source>
</evidence>
<sequence>MLATAFLVTCCAAFVSSTQHALAKRALLFQPFTILQFTYGVSAPALLPKRSINLSLCLQTNFELPNNISNFYPTVFTARENDDYDLDRHTFYEYVTEILNGLGLNGTDCLLRSICEIGEVPMHVDPDNSSVLEEIVHYLFSPSEDFVRIDNGTLGAYLDAEMWGKTFGKCNRRYDGCPLSVVSLFTKLFYV</sequence>
<dbReference type="PANTHER" id="PTHR21398:SF4">
    <property type="entry name" value="AGAP002980-PA"/>
    <property type="match status" value="1"/>
</dbReference>